<evidence type="ECO:0000313" key="2">
    <source>
        <dbReference type="Proteomes" id="UP001364472"/>
    </source>
</evidence>
<dbReference type="GO" id="GO:0005509">
    <property type="term" value="F:calcium ion binding"/>
    <property type="evidence" value="ECO:0007669"/>
    <property type="project" value="InterPro"/>
</dbReference>
<evidence type="ECO:0000313" key="1">
    <source>
        <dbReference type="EMBL" id="MEJ1248251.1"/>
    </source>
</evidence>
<dbReference type="RefSeq" id="WP_337333959.1">
    <property type="nucleotide sequence ID" value="NZ_JBBDHC010000001.1"/>
</dbReference>
<name>A0AAW9R2A2_9GAMM</name>
<keyword evidence="2" id="KW-1185">Reference proteome</keyword>
<comment type="caution">
    <text evidence="1">The sequence shown here is derived from an EMBL/GenBank/DDBJ whole genome shotgun (WGS) entry which is preliminary data.</text>
</comment>
<organism evidence="1 2">
    <name type="scientific">Denitratimonas tolerans</name>
    <dbReference type="NCBI Taxonomy" id="1338420"/>
    <lineage>
        <taxon>Bacteria</taxon>
        <taxon>Pseudomonadati</taxon>
        <taxon>Pseudomonadota</taxon>
        <taxon>Gammaproteobacteria</taxon>
        <taxon>Lysobacterales</taxon>
        <taxon>Lysobacteraceae</taxon>
        <taxon>Denitratimonas</taxon>
    </lineage>
</organism>
<dbReference type="GO" id="GO:0016020">
    <property type="term" value="C:membrane"/>
    <property type="evidence" value="ECO:0007669"/>
    <property type="project" value="InterPro"/>
</dbReference>
<accession>A0AAW9R2A2</accession>
<dbReference type="InterPro" id="IPR015919">
    <property type="entry name" value="Cadherin-like_sf"/>
</dbReference>
<sequence length="472" mass="51704">MTLPDPRWNTMARSARRRLRSLRGACAVGLLIGWLGAAPHAQGGDVPIGAALDYGQADHWLALPDHPSAAMATPRGAGFSDLQAQAVADVFYVHPTTAMREDVRNASLDDADANHMAELMLLTQATPFNAVARVYAPRYRQITLSTYALDAQAQQAPLNLAYADVLAAFRHYATHYNQGRPFFLVGHSQGTNHAQRLLLEAIQGTPMEDLLVAAYLPGQPIPRAFFRDDLIRLPPCERPSQVGCVAIWQTFGEGAQPEEIAQWRQDNAYWSRAAQRWIAPPDGPLAGMNPVSWDARRARTPARRHRGAVPFGTRETYAALLPQQVSTILRGGYTRVSPGVLPATCFDDGGVFGGRNLHVFDIALFWLDLRENARLRLNAWRLRHGAREPLLGATARVQAPVGRPWHHRIAVRNPVVSFEVMGLPPGLALDARRGVIHGTVYEAGTFALRISASNAHGSDHAELALVVMDAGR</sequence>
<dbReference type="InterPro" id="IPR029058">
    <property type="entry name" value="AB_hydrolase_fold"/>
</dbReference>
<reference evidence="1 2" key="1">
    <citation type="journal article" date="2016" name="Antonie Van Leeuwenhoek">
        <title>Denitratimonas tolerans gen. nov., sp. nov., a denitrifying bacterium isolated from a bioreactor for tannery wastewater treatment.</title>
        <authorList>
            <person name="Han S.I."/>
            <person name="Kim J.O."/>
            <person name="Lee Y.R."/>
            <person name="Ekpeghere K.I."/>
            <person name="Koh S.C."/>
            <person name="Whang K.S."/>
        </authorList>
    </citation>
    <scope>NUCLEOTIDE SEQUENCE [LARGE SCALE GENOMIC DNA]</scope>
    <source>
        <strain evidence="1 2">KACC 17565</strain>
    </source>
</reference>
<dbReference type="Proteomes" id="UP001364472">
    <property type="component" value="Unassembled WGS sequence"/>
</dbReference>
<dbReference type="Gene3D" id="2.60.40.10">
    <property type="entry name" value="Immunoglobulins"/>
    <property type="match status" value="1"/>
</dbReference>
<dbReference type="AlphaFoldDB" id="A0AAW9R2A2"/>
<dbReference type="InterPro" id="IPR013783">
    <property type="entry name" value="Ig-like_fold"/>
</dbReference>
<dbReference type="SUPFAM" id="SSF53474">
    <property type="entry name" value="alpha/beta-Hydrolases"/>
    <property type="match status" value="1"/>
</dbReference>
<protein>
    <submittedName>
        <fullName evidence="1">DUF3089 domain-containing protein</fullName>
    </submittedName>
</protein>
<dbReference type="InterPro" id="IPR021440">
    <property type="entry name" value="DUF3089"/>
</dbReference>
<dbReference type="SUPFAM" id="SSF49313">
    <property type="entry name" value="Cadherin-like"/>
    <property type="match status" value="1"/>
</dbReference>
<dbReference type="EMBL" id="JBBDHC010000001">
    <property type="protein sequence ID" value="MEJ1248251.1"/>
    <property type="molecule type" value="Genomic_DNA"/>
</dbReference>
<dbReference type="Pfam" id="PF11288">
    <property type="entry name" value="DUF3089"/>
    <property type="match status" value="1"/>
</dbReference>
<dbReference type="Gene3D" id="3.40.50.1820">
    <property type="entry name" value="alpha/beta hydrolase"/>
    <property type="match status" value="1"/>
</dbReference>
<gene>
    <name evidence="1" type="ORF">WB794_00955</name>
</gene>
<proteinExistence type="predicted"/>